<dbReference type="SUPFAM" id="SSF46565">
    <property type="entry name" value="Chaperone J-domain"/>
    <property type="match status" value="1"/>
</dbReference>
<protein>
    <recommendedName>
        <fullName evidence="2">J domain-containing protein</fullName>
    </recommendedName>
</protein>
<keyword evidence="1" id="KW-0175">Coiled coil</keyword>
<dbReference type="PANTHER" id="PTHR44200:SF1">
    <property type="entry name" value="DNAJ HOMOLOG SUBFAMILY C MEMBER 7"/>
    <property type="match status" value="1"/>
</dbReference>
<dbReference type="InterPro" id="IPR011990">
    <property type="entry name" value="TPR-like_helical_dom_sf"/>
</dbReference>
<evidence type="ECO:0000259" key="2">
    <source>
        <dbReference type="PROSITE" id="PS50076"/>
    </source>
</evidence>
<evidence type="ECO:0000256" key="1">
    <source>
        <dbReference type="SAM" id="Coils"/>
    </source>
</evidence>
<evidence type="ECO:0000313" key="3">
    <source>
        <dbReference type="EMBL" id="ABO96357.1"/>
    </source>
</evidence>
<dbReference type="InterPro" id="IPR052758">
    <property type="entry name" value="SRC_co-chaperone"/>
</dbReference>
<dbReference type="InterPro" id="IPR019734">
    <property type="entry name" value="TPR_rpt"/>
</dbReference>
<feature type="domain" description="J" evidence="2">
    <location>
        <begin position="619"/>
        <end position="704"/>
    </location>
</feature>
<dbReference type="STRING" id="436017.A4RXV8"/>
<dbReference type="KEGG" id="olu:OSTLU_31834"/>
<proteinExistence type="predicted"/>
<dbReference type="InterPro" id="IPR036869">
    <property type="entry name" value="J_dom_sf"/>
</dbReference>
<dbReference type="OrthoDB" id="10250354at2759"/>
<accession>A4RXV8</accession>
<dbReference type="PRINTS" id="PR00625">
    <property type="entry name" value="JDOMAIN"/>
</dbReference>
<dbReference type="RefSeq" id="XP_001418064.1">
    <property type="nucleotide sequence ID" value="XM_001418027.1"/>
</dbReference>
<dbReference type="PANTHER" id="PTHR44200">
    <property type="entry name" value="DNAJ HOMOLOG SUBFAMILY C MEMBER 7"/>
    <property type="match status" value="1"/>
</dbReference>
<dbReference type="HOGENOM" id="CLU_381031_0_0_1"/>
<dbReference type="Pfam" id="PF14559">
    <property type="entry name" value="TPR_19"/>
    <property type="match status" value="1"/>
</dbReference>
<dbReference type="InterPro" id="IPR001623">
    <property type="entry name" value="DnaJ_domain"/>
</dbReference>
<sequence length="727" mass="80910">MEVRLRRAELRKVDLELKLANSFEKVELARRALEEARAIHEMYKVEFEDAQKEFEEQQELVYEELERREEEAKALQMASMQAAAIKRADECRQRADAAFKRGDIGEAEQLYSHAIAELEVSGITLVDPSHLWLRINRATALFALGHVRESLSECELVLKVDSNHIRALSRAAKCCLNLEELERAERYIEFISLSPAADSADLKDALSQKSTLIRAFVERDKVAGNEAFRDDDFHTAARLYSSALDSLDSMYLSDVAKVKVGLLSNRVAALMMLGNPLQAAEDCCAALKIDKAHLKAQVRLARCLLQLGQFDEARQEASDILSNGVSTAEQQVDAQQVIDDVDRTQELVNDSAEQLWQIEDNGDESVDAHSVLRVLDEAKVFAPHSTMIKTFRAEGLRFIGEIAAAAILVKDAPIQDVRGLCVRARIAFELANVSDCLDSLKPLIPALDLYAGRDASHCVTFEEVLTPDEVLKQIPNPASLLQILEQVCQINELKERGKEAFGDANYDKAISLYTEALGLCKNSDTLQALFLSNICACEQATERYVDALASAGAACALAPKYAKAHARLAAIYTELDMVSDAQQTYEALLIMGLSEDERVKVESYLMTITGRVNAETPVNWRKLLGVGPKPSKDVLKKKYRQLALNHHPDKASRGCASATLAKARVVVSSKLFNLISEAYNILNNDNAVIKWENARVRAQYKSSRPCNESPTYARAPFGDSNEFYSRY</sequence>
<dbReference type="GeneID" id="5002147"/>
<feature type="coiled-coil region" evidence="1">
    <location>
        <begin position="5"/>
        <end position="75"/>
    </location>
</feature>
<dbReference type="OMA" id="NICACEQ"/>
<dbReference type="Gramene" id="ABO96357">
    <property type="protein sequence ID" value="ABO96357"/>
    <property type="gene ID" value="OSTLU_31834"/>
</dbReference>
<dbReference type="SUPFAM" id="SSF48452">
    <property type="entry name" value="TPR-like"/>
    <property type="match status" value="3"/>
</dbReference>
<gene>
    <name evidence="3" type="ORF">OSTLU_31834</name>
</gene>
<dbReference type="AlphaFoldDB" id="A4RXV8"/>
<dbReference type="SMART" id="SM00028">
    <property type="entry name" value="TPR"/>
    <property type="match status" value="7"/>
</dbReference>
<dbReference type="Gene3D" id="1.10.287.110">
    <property type="entry name" value="DnaJ domain"/>
    <property type="match status" value="1"/>
</dbReference>
<dbReference type="CDD" id="cd06257">
    <property type="entry name" value="DnaJ"/>
    <property type="match status" value="1"/>
</dbReference>
<dbReference type="Gene3D" id="1.25.40.10">
    <property type="entry name" value="Tetratricopeptide repeat domain"/>
    <property type="match status" value="3"/>
</dbReference>
<dbReference type="eggNOG" id="KOG0550">
    <property type="taxonomic scope" value="Eukaryota"/>
</dbReference>
<dbReference type="PROSITE" id="PS50076">
    <property type="entry name" value="DNAJ_2"/>
    <property type="match status" value="1"/>
</dbReference>
<dbReference type="Pfam" id="PF00226">
    <property type="entry name" value="DnaJ"/>
    <property type="match status" value="1"/>
</dbReference>
<dbReference type="Proteomes" id="UP000001568">
    <property type="component" value="Chromosome 5"/>
</dbReference>
<evidence type="ECO:0000313" key="4">
    <source>
        <dbReference type="Proteomes" id="UP000001568"/>
    </source>
</evidence>
<keyword evidence="4" id="KW-1185">Reference proteome</keyword>
<dbReference type="SMART" id="SM00271">
    <property type="entry name" value="DnaJ"/>
    <property type="match status" value="1"/>
</dbReference>
<dbReference type="EMBL" id="CP000585">
    <property type="protein sequence ID" value="ABO96357.1"/>
    <property type="molecule type" value="Genomic_DNA"/>
</dbReference>
<organism evidence="3 4">
    <name type="scientific">Ostreococcus lucimarinus (strain CCE9901)</name>
    <dbReference type="NCBI Taxonomy" id="436017"/>
    <lineage>
        <taxon>Eukaryota</taxon>
        <taxon>Viridiplantae</taxon>
        <taxon>Chlorophyta</taxon>
        <taxon>Mamiellophyceae</taxon>
        <taxon>Mamiellales</taxon>
        <taxon>Bathycoccaceae</taxon>
        <taxon>Ostreococcus</taxon>
    </lineage>
</organism>
<reference evidence="3 4" key="1">
    <citation type="journal article" date="2007" name="Proc. Natl. Acad. Sci. U.S.A.">
        <title>The tiny eukaryote Ostreococcus provides genomic insights into the paradox of plankton speciation.</title>
        <authorList>
            <person name="Palenik B."/>
            <person name="Grimwood J."/>
            <person name="Aerts A."/>
            <person name="Rouze P."/>
            <person name="Salamov A."/>
            <person name="Putnam N."/>
            <person name="Dupont C."/>
            <person name="Jorgensen R."/>
            <person name="Derelle E."/>
            <person name="Rombauts S."/>
            <person name="Zhou K."/>
            <person name="Otillar R."/>
            <person name="Merchant S.S."/>
            <person name="Podell S."/>
            <person name="Gaasterland T."/>
            <person name="Napoli C."/>
            <person name="Gendler K."/>
            <person name="Manuell A."/>
            <person name="Tai V."/>
            <person name="Vallon O."/>
            <person name="Piganeau G."/>
            <person name="Jancek S."/>
            <person name="Heijde M."/>
            <person name="Jabbari K."/>
            <person name="Bowler C."/>
            <person name="Lohr M."/>
            <person name="Robbens S."/>
            <person name="Werner G."/>
            <person name="Dubchak I."/>
            <person name="Pazour G.J."/>
            <person name="Ren Q."/>
            <person name="Paulsen I."/>
            <person name="Delwiche C."/>
            <person name="Schmutz J."/>
            <person name="Rokhsar D."/>
            <person name="Van de Peer Y."/>
            <person name="Moreau H."/>
            <person name="Grigoriev I.V."/>
        </authorList>
    </citation>
    <scope>NUCLEOTIDE SEQUENCE [LARGE SCALE GENOMIC DNA]</scope>
    <source>
        <strain evidence="3 4">CCE9901</strain>
    </source>
</reference>
<name>A4RXV8_OSTLU</name>